<sequence length="31" mass="3720">MYPDDDAQRLEMTMRRYVAEFFPGAAVQYFT</sequence>
<name>A0A846MF97_9BACL</name>
<evidence type="ECO:0000313" key="1">
    <source>
        <dbReference type="EMBL" id="NIK15372.1"/>
    </source>
</evidence>
<organism evidence="1 2">
    <name type="scientific">Saccharococcus thermophilus</name>
    <dbReference type="NCBI Taxonomy" id="29396"/>
    <lineage>
        <taxon>Bacteria</taxon>
        <taxon>Bacillati</taxon>
        <taxon>Bacillota</taxon>
        <taxon>Bacilli</taxon>
        <taxon>Bacillales</taxon>
        <taxon>Anoxybacillaceae</taxon>
        <taxon>Saccharococcus</taxon>
    </lineage>
</organism>
<comment type="caution">
    <text evidence="1">The sequence shown here is derived from an EMBL/GenBank/DDBJ whole genome shotgun (WGS) entry which is preliminary data.</text>
</comment>
<proteinExistence type="predicted"/>
<accession>A0A846MF97</accession>
<protein>
    <submittedName>
        <fullName evidence="1">Uncharacterized protein</fullName>
    </submittedName>
</protein>
<dbReference type="Proteomes" id="UP000532769">
    <property type="component" value="Unassembled WGS sequence"/>
</dbReference>
<dbReference type="EMBL" id="JAASRS010000001">
    <property type="protein sequence ID" value="NIK15372.1"/>
    <property type="molecule type" value="Genomic_DNA"/>
</dbReference>
<gene>
    <name evidence="1" type="ORF">BDD39_001882</name>
</gene>
<keyword evidence="2" id="KW-1185">Reference proteome</keyword>
<reference evidence="1 2" key="1">
    <citation type="submission" date="2020-03" db="EMBL/GenBank/DDBJ databases">
        <title>Genomic Encyclopedia of Archaeal and Bacterial Type Strains, Phase II (KMG-II): from individual species to whole genera.</title>
        <authorList>
            <person name="Goeker M."/>
        </authorList>
    </citation>
    <scope>NUCLEOTIDE SEQUENCE [LARGE SCALE GENOMIC DNA]</scope>
    <source>
        <strain evidence="1 2">DSM 4749</strain>
    </source>
</reference>
<evidence type="ECO:0000313" key="2">
    <source>
        <dbReference type="Proteomes" id="UP000532769"/>
    </source>
</evidence>
<dbReference type="AlphaFoldDB" id="A0A846MF97"/>